<evidence type="ECO:0000313" key="10">
    <source>
        <dbReference type="EMBL" id="TGN65051.1"/>
    </source>
</evidence>
<dbReference type="GO" id="GO:0016627">
    <property type="term" value="F:oxidoreductase activity, acting on the CH-CH group of donors"/>
    <property type="evidence" value="ECO:0007669"/>
    <property type="project" value="InterPro"/>
</dbReference>
<proteinExistence type="inferred from homology"/>
<dbReference type="InterPro" id="IPR013786">
    <property type="entry name" value="AcylCoA_DH/ox_N"/>
</dbReference>
<dbReference type="PANTHER" id="PTHR43292">
    <property type="entry name" value="ACYL-COA DEHYDROGENASE"/>
    <property type="match status" value="1"/>
</dbReference>
<dbReference type="Gene3D" id="2.40.110.10">
    <property type="entry name" value="Butyryl-CoA Dehydrogenase, subunit A, domain 2"/>
    <property type="match status" value="1"/>
</dbReference>
<dbReference type="AlphaFoldDB" id="A0A4Z1BUW5"/>
<dbReference type="RefSeq" id="WP_135839554.1">
    <property type="nucleotide sequence ID" value="NZ_SRRO01000001.1"/>
</dbReference>
<feature type="domain" description="Acyl-CoA oxidase/dehydrogenase middle" evidence="8">
    <location>
        <begin position="127"/>
        <end position="215"/>
    </location>
</feature>
<sequence length="383" mass="42443">MHLTLSKEDIKFRDEMRRIFTTHFPDHIREAVVNGRELTREQTVEGQQILNSAGIAVPHWPIEWGGRGWSDLRRHIWLEEMYRAHVPPPLVFNTGMIGPVLAEFGTEEQKQRFLPATANLDIWWSQGFSEPEAGSDLASLKTTAVSDGDDFVVNGQKTWTTLGQHGDWLFTLVRTDPSAKKQRGISMLLIDMTLPGVTVRPIELIDGRHEVNEVWLEDVRVPQSLLVGELNDGWTIAKFLLGNERVGIAPMGGMKAELCRIKQTAKAQGSQPAVELRIADLENELLALELTALRITAHSGGGEPHPASSVMKLKGTELQQAISELEMDLAGPGALTWGAGEGTAAAEWERHATPHYLNLRKVSIYGGSNEIQRQIIARAILGL</sequence>
<comment type="caution">
    <text evidence="10">The sequence shown here is derived from an EMBL/GenBank/DDBJ whole genome shotgun (WGS) entry which is preliminary data.</text>
</comment>
<dbReference type="FunFam" id="2.40.110.10:FF:000011">
    <property type="entry name" value="Acyl-CoA dehydrogenase FadE34"/>
    <property type="match status" value="1"/>
</dbReference>
<keyword evidence="11" id="KW-1185">Reference proteome</keyword>
<evidence type="ECO:0000256" key="5">
    <source>
        <dbReference type="ARBA" id="ARBA00023002"/>
    </source>
</evidence>
<dbReference type="Pfam" id="PF00441">
    <property type="entry name" value="Acyl-CoA_dh_1"/>
    <property type="match status" value="1"/>
</dbReference>
<dbReference type="InterPro" id="IPR046373">
    <property type="entry name" value="Acyl-CoA_Oxase/DH_mid-dom_sf"/>
</dbReference>
<evidence type="ECO:0000259" key="7">
    <source>
        <dbReference type="Pfam" id="PF00441"/>
    </source>
</evidence>
<evidence type="ECO:0000313" key="11">
    <source>
        <dbReference type="Proteomes" id="UP000297496"/>
    </source>
</evidence>
<evidence type="ECO:0000256" key="1">
    <source>
        <dbReference type="ARBA" id="ARBA00001974"/>
    </source>
</evidence>
<feature type="domain" description="Acyl-CoA dehydrogenase/oxidase C-terminal" evidence="7">
    <location>
        <begin position="231"/>
        <end position="381"/>
    </location>
</feature>
<evidence type="ECO:0000259" key="9">
    <source>
        <dbReference type="Pfam" id="PF02771"/>
    </source>
</evidence>
<dbReference type="PANTHER" id="PTHR43292:SF3">
    <property type="entry name" value="ACYL-COA DEHYDROGENASE FADE29"/>
    <property type="match status" value="1"/>
</dbReference>
<keyword evidence="4 6" id="KW-0274">FAD</keyword>
<dbReference type="Proteomes" id="UP000297496">
    <property type="component" value="Unassembled WGS sequence"/>
</dbReference>
<gene>
    <name evidence="10" type="ORF">EXE59_14565</name>
</gene>
<dbReference type="OrthoDB" id="4577375at2"/>
<comment type="similarity">
    <text evidence="2 6">Belongs to the acyl-CoA dehydrogenase family.</text>
</comment>
<dbReference type="EMBL" id="SRRO01000001">
    <property type="protein sequence ID" value="TGN65051.1"/>
    <property type="molecule type" value="Genomic_DNA"/>
</dbReference>
<protein>
    <submittedName>
        <fullName evidence="10">Acyl-CoA dehydrogenase</fullName>
    </submittedName>
</protein>
<comment type="cofactor">
    <cofactor evidence="1 6">
        <name>FAD</name>
        <dbReference type="ChEBI" id="CHEBI:57692"/>
    </cofactor>
</comment>
<dbReference type="GO" id="GO:0050660">
    <property type="term" value="F:flavin adenine dinucleotide binding"/>
    <property type="evidence" value="ECO:0007669"/>
    <property type="project" value="InterPro"/>
</dbReference>
<keyword evidence="3 6" id="KW-0285">Flavoprotein</keyword>
<dbReference type="Gene3D" id="1.10.540.10">
    <property type="entry name" value="Acyl-CoA dehydrogenase/oxidase, N-terminal domain"/>
    <property type="match status" value="1"/>
</dbReference>
<evidence type="ECO:0000256" key="2">
    <source>
        <dbReference type="ARBA" id="ARBA00009347"/>
    </source>
</evidence>
<evidence type="ECO:0000256" key="3">
    <source>
        <dbReference type="ARBA" id="ARBA00022630"/>
    </source>
</evidence>
<dbReference type="InterPro" id="IPR037069">
    <property type="entry name" value="AcylCoA_DH/ox_N_sf"/>
</dbReference>
<evidence type="ECO:0000256" key="4">
    <source>
        <dbReference type="ARBA" id="ARBA00022827"/>
    </source>
</evidence>
<dbReference type="Gene3D" id="1.20.140.10">
    <property type="entry name" value="Butyryl-CoA Dehydrogenase, subunit A, domain 3"/>
    <property type="match status" value="1"/>
</dbReference>
<dbReference type="Pfam" id="PF02770">
    <property type="entry name" value="Acyl-CoA_dh_M"/>
    <property type="match status" value="1"/>
</dbReference>
<keyword evidence="5 6" id="KW-0560">Oxidoreductase</keyword>
<dbReference type="Pfam" id="PF02771">
    <property type="entry name" value="Acyl-CoA_dh_N"/>
    <property type="match status" value="1"/>
</dbReference>
<dbReference type="InterPro" id="IPR052161">
    <property type="entry name" value="Mycobact_Acyl-CoA_DH"/>
</dbReference>
<evidence type="ECO:0000259" key="8">
    <source>
        <dbReference type="Pfam" id="PF02770"/>
    </source>
</evidence>
<accession>A0A4Z1BUW5</accession>
<dbReference type="GO" id="GO:0005886">
    <property type="term" value="C:plasma membrane"/>
    <property type="evidence" value="ECO:0007669"/>
    <property type="project" value="TreeGrafter"/>
</dbReference>
<dbReference type="InterPro" id="IPR009100">
    <property type="entry name" value="AcylCoA_DH/oxidase_NM_dom_sf"/>
</dbReference>
<dbReference type="SUPFAM" id="SSF56645">
    <property type="entry name" value="Acyl-CoA dehydrogenase NM domain-like"/>
    <property type="match status" value="1"/>
</dbReference>
<dbReference type="InterPro" id="IPR009075">
    <property type="entry name" value="AcylCo_DH/oxidase_C"/>
</dbReference>
<reference evidence="10 11" key="1">
    <citation type="submission" date="2019-04" db="EMBL/GenBank/DDBJ databases">
        <title>Three New Species of Nocardioides, Nocardioides euryhalodurans sp. nov., Nocardioides seonyuensis sp. nov. and Nocardioides eburneoflavus sp. nov. Isolated from Soil.</title>
        <authorList>
            <person name="Roh S.G."/>
            <person name="Lee C."/>
            <person name="Kim M.-K."/>
            <person name="Kim S.B."/>
        </authorList>
    </citation>
    <scope>NUCLEOTIDE SEQUENCE [LARGE SCALE GENOMIC DNA]</scope>
    <source>
        <strain evidence="10 11">MMS17-SY213</strain>
    </source>
</reference>
<evidence type="ECO:0000256" key="6">
    <source>
        <dbReference type="RuleBase" id="RU362125"/>
    </source>
</evidence>
<dbReference type="SUPFAM" id="SSF47203">
    <property type="entry name" value="Acyl-CoA dehydrogenase C-terminal domain-like"/>
    <property type="match status" value="1"/>
</dbReference>
<name>A0A4Z1BUW5_9ACTN</name>
<dbReference type="InterPro" id="IPR036250">
    <property type="entry name" value="AcylCo_DH-like_C"/>
</dbReference>
<dbReference type="InterPro" id="IPR006091">
    <property type="entry name" value="Acyl-CoA_Oxase/DH_mid-dom"/>
</dbReference>
<organism evidence="10 11">
    <name type="scientific">Nocardioides eburneiflavus</name>
    <dbReference type="NCBI Taxonomy" id="2518372"/>
    <lineage>
        <taxon>Bacteria</taxon>
        <taxon>Bacillati</taxon>
        <taxon>Actinomycetota</taxon>
        <taxon>Actinomycetes</taxon>
        <taxon>Propionibacteriales</taxon>
        <taxon>Nocardioidaceae</taxon>
        <taxon>Nocardioides</taxon>
    </lineage>
</organism>
<feature type="domain" description="Acyl-CoA dehydrogenase/oxidase N-terminal" evidence="9">
    <location>
        <begin position="7"/>
        <end position="119"/>
    </location>
</feature>